<dbReference type="Pfam" id="PF00067">
    <property type="entry name" value="p450"/>
    <property type="match status" value="1"/>
</dbReference>
<evidence type="ECO:0000313" key="10">
    <source>
        <dbReference type="Proteomes" id="UP000229681"/>
    </source>
</evidence>
<dbReference type="InterPro" id="IPR036396">
    <property type="entry name" value="Cyt_P450_sf"/>
</dbReference>
<dbReference type="AlphaFoldDB" id="A0A2M8PG57"/>
<dbReference type="EMBL" id="PGTM01000046">
    <property type="protein sequence ID" value="PJF36539.1"/>
    <property type="molecule type" value="Genomic_DNA"/>
</dbReference>
<feature type="binding site" description="axial binding residue" evidence="7">
    <location>
        <position position="401"/>
    </location>
    <ligand>
        <name>heme</name>
        <dbReference type="ChEBI" id="CHEBI:30413"/>
    </ligand>
    <ligandPart>
        <name>Fe</name>
        <dbReference type="ChEBI" id="CHEBI:18248"/>
    </ligandPart>
</feature>
<evidence type="ECO:0000256" key="3">
    <source>
        <dbReference type="ARBA" id="ARBA00022723"/>
    </source>
</evidence>
<evidence type="ECO:0000256" key="4">
    <source>
        <dbReference type="ARBA" id="ARBA00023002"/>
    </source>
</evidence>
<name>A0A2M8PG57_9CHLR</name>
<evidence type="ECO:0000256" key="1">
    <source>
        <dbReference type="ARBA" id="ARBA00010617"/>
    </source>
</evidence>
<dbReference type="GO" id="GO:0020037">
    <property type="term" value="F:heme binding"/>
    <property type="evidence" value="ECO:0007669"/>
    <property type="project" value="InterPro"/>
</dbReference>
<accession>A0A2M8PG57</accession>
<comment type="similarity">
    <text evidence="1 8">Belongs to the cytochrome P450 family.</text>
</comment>
<dbReference type="InterPro" id="IPR001128">
    <property type="entry name" value="Cyt_P450"/>
</dbReference>
<dbReference type="SUPFAM" id="SSF48264">
    <property type="entry name" value="Cytochrome P450"/>
    <property type="match status" value="1"/>
</dbReference>
<comment type="cofactor">
    <cofactor evidence="7">
        <name>heme</name>
        <dbReference type="ChEBI" id="CHEBI:30413"/>
    </cofactor>
</comment>
<dbReference type="GO" id="GO:0005506">
    <property type="term" value="F:iron ion binding"/>
    <property type="evidence" value="ECO:0007669"/>
    <property type="project" value="InterPro"/>
</dbReference>
<evidence type="ECO:0000256" key="2">
    <source>
        <dbReference type="ARBA" id="ARBA00022617"/>
    </source>
</evidence>
<dbReference type="InterPro" id="IPR002401">
    <property type="entry name" value="Cyt_P450_E_grp-I"/>
</dbReference>
<reference evidence="9 10" key="1">
    <citation type="submission" date="2017-11" db="EMBL/GenBank/DDBJ databases">
        <title>Evolution of Phototrophy in the Chloroflexi Phylum Driven by Horizontal Gene Transfer.</title>
        <authorList>
            <person name="Ward L.M."/>
            <person name="Hemp J."/>
            <person name="Shih P.M."/>
            <person name="Mcglynn S.E."/>
            <person name="Fischer W."/>
        </authorList>
    </citation>
    <scope>NUCLEOTIDE SEQUENCE [LARGE SCALE GENOMIC DNA]</scope>
    <source>
        <strain evidence="9">JP3_13</strain>
    </source>
</reference>
<dbReference type="InterPro" id="IPR017972">
    <property type="entry name" value="Cyt_P450_CS"/>
</dbReference>
<sequence>MLNLSKSSRSGNPAMKSPAEVRSSSWLGNVSEMSDALSFFSALAPRYGDVCVFRVFSERRFYVQNPDLIQQILTSHKWVRTPISRKLLGSFLGESVFSQEGELHLSQRRLIQPAFHRERLAHYAQTMVAQTAHTIAAWRVGEQRDLVDEMMRLTLEIVSQVLFGSSTSHEARQIGEALLIIQRSVEDDYRLAMLLPLWVPVIRFGKARRAVKVLQATTQRIIAERRAAPREHDDLLDMLLRTHDEDGSRLTDAQVCGQVLALLFAGHETTANALAWALYLLARHPHVLARLRAEVEAVCGDRLPSITDLPHLRYTEQVFKETLRLHPPAWYAERVPLEDFQLGDYIVPKGTAVSFSVYALQRDARYFEQPEAFLPERFAPENVGKIHRYAYLPFGLGAHQCIGNQFAMIEGQLILATLASRLALSLPSAYQPQIRALITYGISNGLPMTVVGQRAEPTHTAAADAPSQAAH</sequence>
<dbReference type="PRINTS" id="PR00463">
    <property type="entry name" value="EP450I"/>
</dbReference>
<keyword evidence="5 7" id="KW-0408">Iron</keyword>
<dbReference type="PANTHER" id="PTHR24291:SF50">
    <property type="entry name" value="BIFUNCTIONAL ALBAFLAVENONE MONOOXYGENASE_TERPENE SYNTHASE"/>
    <property type="match status" value="1"/>
</dbReference>
<evidence type="ECO:0000256" key="8">
    <source>
        <dbReference type="RuleBase" id="RU000461"/>
    </source>
</evidence>
<gene>
    <name evidence="9" type="ORF">CUN49_04880</name>
</gene>
<evidence type="ECO:0000256" key="6">
    <source>
        <dbReference type="ARBA" id="ARBA00023033"/>
    </source>
</evidence>
<dbReference type="Proteomes" id="UP000229681">
    <property type="component" value="Unassembled WGS sequence"/>
</dbReference>
<keyword evidence="4 8" id="KW-0560">Oxidoreductase</keyword>
<dbReference type="GO" id="GO:0016705">
    <property type="term" value="F:oxidoreductase activity, acting on paired donors, with incorporation or reduction of molecular oxygen"/>
    <property type="evidence" value="ECO:0007669"/>
    <property type="project" value="InterPro"/>
</dbReference>
<dbReference type="PROSITE" id="PS00086">
    <property type="entry name" value="CYTOCHROME_P450"/>
    <property type="match status" value="1"/>
</dbReference>
<keyword evidence="2 7" id="KW-0349">Heme</keyword>
<dbReference type="PANTHER" id="PTHR24291">
    <property type="entry name" value="CYTOCHROME P450 FAMILY 4"/>
    <property type="match status" value="1"/>
</dbReference>
<organism evidence="9 10">
    <name type="scientific">Candidatus Thermofonsia Clade 1 bacterium</name>
    <dbReference type="NCBI Taxonomy" id="2364210"/>
    <lineage>
        <taxon>Bacteria</taxon>
        <taxon>Bacillati</taxon>
        <taxon>Chloroflexota</taxon>
        <taxon>Candidatus Thermofontia</taxon>
        <taxon>Candidatus Thermofonsia Clade 1</taxon>
    </lineage>
</organism>
<evidence type="ECO:0000313" key="9">
    <source>
        <dbReference type="EMBL" id="PJF36539.1"/>
    </source>
</evidence>
<keyword evidence="3 7" id="KW-0479">Metal-binding</keyword>
<protein>
    <submittedName>
        <fullName evidence="9">Cytochrome P450</fullName>
    </submittedName>
</protein>
<keyword evidence="6 8" id="KW-0503">Monooxygenase</keyword>
<dbReference type="Gene3D" id="1.10.630.10">
    <property type="entry name" value="Cytochrome P450"/>
    <property type="match status" value="1"/>
</dbReference>
<proteinExistence type="inferred from homology"/>
<evidence type="ECO:0000256" key="5">
    <source>
        <dbReference type="ARBA" id="ARBA00023004"/>
    </source>
</evidence>
<dbReference type="PRINTS" id="PR00385">
    <property type="entry name" value="P450"/>
</dbReference>
<dbReference type="InterPro" id="IPR050196">
    <property type="entry name" value="Cytochrome_P450_Monoox"/>
</dbReference>
<dbReference type="GO" id="GO:0004497">
    <property type="term" value="F:monooxygenase activity"/>
    <property type="evidence" value="ECO:0007669"/>
    <property type="project" value="UniProtKB-KW"/>
</dbReference>
<comment type="caution">
    <text evidence="9">The sequence shown here is derived from an EMBL/GenBank/DDBJ whole genome shotgun (WGS) entry which is preliminary data.</text>
</comment>
<evidence type="ECO:0000256" key="7">
    <source>
        <dbReference type="PIRSR" id="PIRSR602401-1"/>
    </source>
</evidence>